<feature type="domain" description="Glycoside hydrolase family 20 catalytic" evidence="6">
    <location>
        <begin position="2"/>
        <end position="40"/>
    </location>
</feature>
<dbReference type="Gene3D" id="3.20.20.80">
    <property type="entry name" value="Glycosidases"/>
    <property type="match status" value="1"/>
</dbReference>
<name>A0A448X0R8_9PLAT</name>
<comment type="catalytic activity">
    <reaction evidence="1">
        <text>Hydrolysis of terminal non-reducing N-acetyl-D-hexosamine residues in N-acetyl-beta-D-hexosaminides.</text>
        <dbReference type="EC" id="3.2.1.52"/>
    </reaction>
</comment>
<evidence type="ECO:0000256" key="1">
    <source>
        <dbReference type="ARBA" id="ARBA00001231"/>
    </source>
</evidence>
<dbReference type="InterPro" id="IPR025705">
    <property type="entry name" value="Beta_hexosaminidase_sua/sub"/>
</dbReference>
<dbReference type="SUPFAM" id="SSF51445">
    <property type="entry name" value="(Trans)glycosidases"/>
    <property type="match status" value="1"/>
</dbReference>
<dbReference type="Pfam" id="PF00728">
    <property type="entry name" value="Glyco_hydro_20"/>
    <property type="match status" value="1"/>
</dbReference>
<comment type="caution">
    <text evidence="7">The sequence shown here is derived from an EMBL/GenBank/DDBJ whole genome shotgun (WGS) entry which is preliminary data.</text>
</comment>
<dbReference type="InterPro" id="IPR017853">
    <property type="entry name" value="GH"/>
</dbReference>
<evidence type="ECO:0000313" key="7">
    <source>
        <dbReference type="EMBL" id="VEL25098.1"/>
    </source>
</evidence>
<evidence type="ECO:0000313" key="8">
    <source>
        <dbReference type="Proteomes" id="UP000784294"/>
    </source>
</evidence>
<evidence type="ECO:0000256" key="4">
    <source>
        <dbReference type="ARBA" id="ARBA00022801"/>
    </source>
</evidence>
<dbReference type="EMBL" id="CAAALY010071664">
    <property type="protein sequence ID" value="VEL25098.1"/>
    <property type="molecule type" value="Genomic_DNA"/>
</dbReference>
<dbReference type="AlphaFoldDB" id="A0A448X0R8"/>
<proteinExistence type="inferred from homology"/>
<dbReference type="InterPro" id="IPR015883">
    <property type="entry name" value="Glyco_hydro_20_cat"/>
</dbReference>
<gene>
    <name evidence="7" type="ORF">PXEA_LOCUS18538</name>
</gene>
<accession>A0A448X0R8</accession>
<feature type="active site" description="Proton donor" evidence="5">
    <location>
        <position position="34"/>
    </location>
</feature>
<dbReference type="GO" id="GO:0004563">
    <property type="term" value="F:beta-N-acetylhexosaminidase activity"/>
    <property type="evidence" value="ECO:0007669"/>
    <property type="project" value="UniProtKB-EC"/>
</dbReference>
<dbReference type="Proteomes" id="UP000784294">
    <property type="component" value="Unassembled WGS sequence"/>
</dbReference>
<dbReference type="GO" id="GO:0005975">
    <property type="term" value="P:carbohydrate metabolic process"/>
    <property type="evidence" value="ECO:0007669"/>
    <property type="project" value="InterPro"/>
</dbReference>
<reference evidence="7" key="1">
    <citation type="submission" date="2018-11" db="EMBL/GenBank/DDBJ databases">
        <authorList>
            <consortium name="Pathogen Informatics"/>
        </authorList>
    </citation>
    <scope>NUCLEOTIDE SEQUENCE</scope>
</reference>
<evidence type="ECO:0000256" key="3">
    <source>
        <dbReference type="ARBA" id="ARBA00012663"/>
    </source>
</evidence>
<dbReference type="OrthoDB" id="428480at2759"/>
<evidence type="ECO:0000259" key="6">
    <source>
        <dbReference type="Pfam" id="PF00728"/>
    </source>
</evidence>
<evidence type="ECO:0000256" key="2">
    <source>
        <dbReference type="ARBA" id="ARBA00006285"/>
    </source>
</evidence>
<dbReference type="EC" id="3.2.1.52" evidence="3"/>
<keyword evidence="8" id="KW-1185">Reference proteome</keyword>
<organism evidence="7 8">
    <name type="scientific">Protopolystoma xenopodis</name>
    <dbReference type="NCBI Taxonomy" id="117903"/>
    <lineage>
        <taxon>Eukaryota</taxon>
        <taxon>Metazoa</taxon>
        <taxon>Spiralia</taxon>
        <taxon>Lophotrochozoa</taxon>
        <taxon>Platyhelminthes</taxon>
        <taxon>Monogenea</taxon>
        <taxon>Polyopisthocotylea</taxon>
        <taxon>Polystomatidea</taxon>
        <taxon>Polystomatidae</taxon>
        <taxon>Protopolystoma</taxon>
    </lineage>
</organism>
<dbReference type="PRINTS" id="PR00738">
    <property type="entry name" value="GLHYDRLASE20"/>
</dbReference>
<comment type="similarity">
    <text evidence="2">Belongs to the glycosyl hydrolase 20 family.</text>
</comment>
<sequence>MNPIVNSTYDLLTKLFQEVLDLFIDEYIHLGADEVDPSCCITCLRAGLDANFYPHCGPHSTGHIGIHP</sequence>
<protein>
    <recommendedName>
        <fullName evidence="3">beta-N-acetylhexosaminidase</fullName>
        <ecNumber evidence="3">3.2.1.52</ecNumber>
    </recommendedName>
</protein>
<evidence type="ECO:0000256" key="5">
    <source>
        <dbReference type="PIRSR" id="PIRSR625705-1"/>
    </source>
</evidence>
<keyword evidence="4" id="KW-0378">Hydrolase</keyword>